<feature type="compositionally biased region" description="Low complexity" evidence="6">
    <location>
        <begin position="18"/>
        <end position="37"/>
    </location>
</feature>
<dbReference type="GO" id="GO:0003677">
    <property type="term" value="F:DNA binding"/>
    <property type="evidence" value="ECO:0007669"/>
    <property type="project" value="InterPro"/>
</dbReference>
<comment type="caution">
    <text evidence="8">The sequence shown here is derived from an EMBL/GenBank/DDBJ whole genome shotgun (WGS) entry which is preliminary data.</text>
</comment>
<dbReference type="SMART" id="SM01336">
    <property type="entry name" value="zf-PARP"/>
    <property type="match status" value="1"/>
</dbReference>
<comment type="subcellular location">
    <subcellularLocation>
        <location evidence="1">Nucleus</location>
    </subcellularLocation>
</comment>
<keyword evidence="2" id="KW-0479">Metal-binding</keyword>
<feature type="region of interest" description="Disordered" evidence="6">
    <location>
        <begin position="370"/>
        <end position="391"/>
    </location>
</feature>
<feature type="region of interest" description="Disordered" evidence="6">
    <location>
        <begin position="550"/>
        <end position="643"/>
    </location>
</feature>
<evidence type="ECO:0000256" key="1">
    <source>
        <dbReference type="ARBA" id="ARBA00004123"/>
    </source>
</evidence>
<feature type="domain" description="PARP-type" evidence="7">
    <location>
        <begin position="449"/>
        <end position="535"/>
    </location>
</feature>
<evidence type="ECO:0000256" key="5">
    <source>
        <dbReference type="ARBA" id="ARBA00023242"/>
    </source>
</evidence>
<gene>
    <name evidence="8" type="ORF">PGLA1383_LOCUS28272</name>
</gene>
<feature type="compositionally biased region" description="Low complexity" evidence="6">
    <location>
        <begin position="207"/>
        <end position="262"/>
    </location>
</feature>
<name>A0A813FF46_POLGL</name>
<organism evidence="8 9">
    <name type="scientific">Polarella glacialis</name>
    <name type="common">Dinoflagellate</name>
    <dbReference type="NCBI Taxonomy" id="89957"/>
    <lineage>
        <taxon>Eukaryota</taxon>
        <taxon>Sar</taxon>
        <taxon>Alveolata</taxon>
        <taxon>Dinophyceae</taxon>
        <taxon>Suessiales</taxon>
        <taxon>Suessiaceae</taxon>
        <taxon>Polarella</taxon>
    </lineage>
</organism>
<dbReference type="EMBL" id="CAJNNV010024681">
    <property type="protein sequence ID" value="CAE8610447.1"/>
    <property type="molecule type" value="Genomic_DNA"/>
</dbReference>
<feature type="domain" description="PARP-type" evidence="7">
    <location>
        <begin position="399"/>
        <end position="452"/>
    </location>
</feature>
<feature type="region of interest" description="Disordered" evidence="6">
    <location>
        <begin position="165"/>
        <end position="262"/>
    </location>
</feature>
<evidence type="ECO:0000256" key="3">
    <source>
        <dbReference type="ARBA" id="ARBA00022771"/>
    </source>
</evidence>
<evidence type="ECO:0000256" key="6">
    <source>
        <dbReference type="SAM" id="MobiDB-lite"/>
    </source>
</evidence>
<proteinExistence type="predicted"/>
<keyword evidence="9" id="KW-1185">Reference proteome</keyword>
<dbReference type="AlphaFoldDB" id="A0A813FF46"/>
<dbReference type="PROSITE" id="PS50064">
    <property type="entry name" value="ZF_PARP_2"/>
    <property type="match status" value="2"/>
</dbReference>
<dbReference type="GO" id="GO:0008270">
    <property type="term" value="F:zinc ion binding"/>
    <property type="evidence" value="ECO:0007669"/>
    <property type="project" value="UniProtKB-KW"/>
</dbReference>
<keyword evidence="5" id="KW-0539">Nucleus</keyword>
<evidence type="ECO:0000256" key="2">
    <source>
        <dbReference type="ARBA" id="ARBA00022723"/>
    </source>
</evidence>
<dbReference type="OMA" id="HAACFLE"/>
<dbReference type="InterPro" id="IPR001510">
    <property type="entry name" value="Znf_PARP"/>
</dbReference>
<dbReference type="SUPFAM" id="SSF57716">
    <property type="entry name" value="Glucocorticoid receptor-like (DNA-binding domain)"/>
    <property type="match status" value="1"/>
</dbReference>
<keyword evidence="4" id="KW-0862">Zinc</keyword>
<dbReference type="InterPro" id="IPR036957">
    <property type="entry name" value="Znf_PARP_sf"/>
</dbReference>
<sequence>MSAPEAAGSPEFLEVDPAAESRGAASSGTSSSSGPAPEVVPIYVTVDFDDGPETGLVVEVPEDDFCDPRFWRFQEVHGRSPVFKVLFDAELVAFVTEKPSAAEGVLVDEDGDRHGYIREEQPPEILKAARPKVEVSGGALPAADIVTAEAVRRRGSGGWGHVVLETVDEPEVPGPSKGSVGSTPRRRLKRDRQEDLDWGESRPSKRPSPSQPSRPQQQQQKQQHQQQQEPLESSVASTKSDSSSARAAPATAGTGTQGDTQPLEVVEMQTIGALHAATTSASSKPLAVDSATTEAVTTSAPSSLASEATLAAAAQQQQHHYRQQQQHQQQQELQAIPTVATPAPMMPAAPTTTAPVAATAAATAATTATAATAPAPGSDAAALSNDASGEPEVERAGGFVVERAKTARSKCRVCDQGVAKDAVRAGVPGYAGGRTTTFWAHGMCFLAQLRADYATSRRSLCRGSGQAFVRGELRVGFEVGSAKTWWKPQEAARWTAAVVAAQASNEQQAPPSVRGLESLDTEHREPLLQLLHLGRPSPVELRKALVGGAAAEARRKRAPSAAKAKAKAKAEAGAAAAPEGEDQEGSAPEGEDEDDLDSDVELAVDDPIQPAEAAWQPVVLDPGSPKDLDSESDEDFEVLGADL</sequence>
<reference evidence="8" key="1">
    <citation type="submission" date="2021-02" db="EMBL/GenBank/DDBJ databases">
        <authorList>
            <person name="Dougan E. K."/>
            <person name="Rhodes N."/>
            <person name="Thang M."/>
            <person name="Chan C."/>
        </authorList>
    </citation>
    <scope>NUCLEOTIDE SEQUENCE</scope>
</reference>
<feature type="compositionally biased region" description="Low complexity" evidence="6">
    <location>
        <begin position="311"/>
        <end position="333"/>
    </location>
</feature>
<dbReference type="OrthoDB" id="9975959at2759"/>
<feature type="region of interest" description="Disordered" evidence="6">
    <location>
        <begin position="1"/>
        <end position="38"/>
    </location>
</feature>
<dbReference type="Proteomes" id="UP000654075">
    <property type="component" value="Unassembled WGS sequence"/>
</dbReference>
<dbReference type="GO" id="GO:0005634">
    <property type="term" value="C:nucleus"/>
    <property type="evidence" value="ECO:0007669"/>
    <property type="project" value="UniProtKB-SubCell"/>
</dbReference>
<evidence type="ECO:0000313" key="8">
    <source>
        <dbReference type="EMBL" id="CAE8610447.1"/>
    </source>
</evidence>
<feature type="region of interest" description="Disordered" evidence="6">
    <location>
        <begin position="307"/>
        <end position="333"/>
    </location>
</feature>
<evidence type="ECO:0000256" key="4">
    <source>
        <dbReference type="ARBA" id="ARBA00022833"/>
    </source>
</evidence>
<accession>A0A813FF46</accession>
<feature type="compositionally biased region" description="Acidic residues" evidence="6">
    <location>
        <begin position="579"/>
        <end position="604"/>
    </location>
</feature>
<evidence type="ECO:0000313" key="9">
    <source>
        <dbReference type="Proteomes" id="UP000654075"/>
    </source>
</evidence>
<protein>
    <recommendedName>
        <fullName evidence="7">PARP-type domain-containing protein</fullName>
    </recommendedName>
</protein>
<feature type="compositionally biased region" description="Basic and acidic residues" evidence="6">
    <location>
        <begin position="191"/>
        <end position="203"/>
    </location>
</feature>
<evidence type="ECO:0000259" key="7">
    <source>
        <dbReference type="PROSITE" id="PS50064"/>
    </source>
</evidence>
<dbReference type="Gene3D" id="3.30.1740.10">
    <property type="entry name" value="Zinc finger, PARP-type"/>
    <property type="match status" value="2"/>
</dbReference>
<keyword evidence="3" id="KW-0863">Zinc-finger</keyword>